<protein>
    <recommendedName>
        <fullName evidence="2">non-chaperonin molecular chaperone ATPase</fullName>
        <ecNumber evidence="2">3.6.4.10</ecNumber>
    </recommendedName>
</protein>
<evidence type="ECO:0000256" key="1">
    <source>
        <dbReference type="ARBA" id="ARBA00004496"/>
    </source>
</evidence>
<dbReference type="RefSeq" id="XP_024679488.1">
    <property type="nucleotide sequence ID" value="XM_024830211.1"/>
</dbReference>
<dbReference type="GO" id="GO:0140662">
    <property type="term" value="F:ATP-dependent protein folding chaperone"/>
    <property type="evidence" value="ECO:0007669"/>
    <property type="project" value="InterPro"/>
</dbReference>
<keyword evidence="6" id="KW-0067">ATP-binding</keyword>
<comment type="catalytic activity">
    <reaction evidence="8">
        <text>ATP + H2O = ADP + phosphate + H(+)</text>
        <dbReference type="Rhea" id="RHEA:13065"/>
        <dbReference type="ChEBI" id="CHEBI:15377"/>
        <dbReference type="ChEBI" id="CHEBI:15378"/>
        <dbReference type="ChEBI" id="CHEBI:30616"/>
        <dbReference type="ChEBI" id="CHEBI:43474"/>
        <dbReference type="ChEBI" id="CHEBI:456216"/>
        <dbReference type="EC" id="3.6.4.10"/>
    </reaction>
</comment>
<dbReference type="PRINTS" id="PR00301">
    <property type="entry name" value="HEATSHOCK70"/>
</dbReference>
<dbReference type="SUPFAM" id="SSF55194">
    <property type="entry name" value="Ribosome recycling factor, RRF"/>
    <property type="match status" value="1"/>
</dbReference>
<dbReference type="InterPro" id="IPR043129">
    <property type="entry name" value="ATPase_NBD"/>
</dbReference>
<evidence type="ECO:0000256" key="4">
    <source>
        <dbReference type="ARBA" id="ARBA00022741"/>
    </source>
</evidence>
<gene>
    <name evidence="11" type="ORF">P174DRAFT_463057</name>
</gene>
<feature type="domain" description="Ribosome recycling factor" evidence="10">
    <location>
        <begin position="711"/>
        <end position="879"/>
    </location>
</feature>
<dbReference type="GO" id="GO:0005524">
    <property type="term" value="F:ATP binding"/>
    <property type="evidence" value="ECO:0007669"/>
    <property type="project" value="UniProtKB-KW"/>
</dbReference>
<dbReference type="EC" id="3.6.4.10" evidence="2"/>
<evidence type="ECO:0000256" key="8">
    <source>
        <dbReference type="ARBA" id="ARBA00048056"/>
    </source>
</evidence>
<dbReference type="Proteomes" id="UP000234474">
    <property type="component" value="Unassembled WGS sequence"/>
</dbReference>
<dbReference type="InterPro" id="IPR023584">
    <property type="entry name" value="Ribosome_recyc_fac_dom"/>
</dbReference>
<proteinExistence type="predicted"/>
<keyword evidence="5" id="KW-0378">Hydrolase</keyword>
<dbReference type="Gene3D" id="1.20.1270.10">
    <property type="match status" value="1"/>
</dbReference>
<dbReference type="PROSITE" id="PS01036">
    <property type="entry name" value="HSP70_3"/>
    <property type="match status" value="1"/>
</dbReference>
<evidence type="ECO:0000256" key="6">
    <source>
        <dbReference type="ARBA" id="ARBA00022840"/>
    </source>
</evidence>
<dbReference type="FunFam" id="3.30.420.40:FF:000172">
    <property type="entry name" value="Heat shock 70 kDa protein"/>
    <property type="match status" value="2"/>
</dbReference>
<dbReference type="Gene3D" id="3.90.640.10">
    <property type="entry name" value="Actin, Chain A, domain 4"/>
    <property type="match status" value="1"/>
</dbReference>
<dbReference type="VEuPathDB" id="FungiDB:P174DRAFT_463057"/>
<dbReference type="FunFam" id="3.90.640.10:FF:000002">
    <property type="entry name" value="Heat shock 70 kDa"/>
    <property type="match status" value="1"/>
</dbReference>
<dbReference type="InterPro" id="IPR013126">
    <property type="entry name" value="Hsp_70_fam"/>
</dbReference>
<dbReference type="Gene3D" id="3.30.30.30">
    <property type="match status" value="1"/>
</dbReference>
<dbReference type="SUPFAM" id="SSF100920">
    <property type="entry name" value="Heat shock protein 70kD (HSP70), peptide-binding domain"/>
    <property type="match status" value="1"/>
</dbReference>
<dbReference type="GO" id="GO:0016787">
    <property type="term" value="F:hydrolase activity"/>
    <property type="evidence" value="ECO:0007669"/>
    <property type="project" value="UniProtKB-KW"/>
</dbReference>
<dbReference type="FunFam" id="3.30.1360.40:FF:000020">
    <property type="entry name" value="Similar to ribosome recycling factor"/>
    <property type="match status" value="1"/>
</dbReference>
<dbReference type="SUPFAM" id="SSF53067">
    <property type="entry name" value="Actin-like ATPase domain"/>
    <property type="match status" value="2"/>
</dbReference>
<dbReference type="Pfam" id="PF00012">
    <property type="entry name" value="HSP70"/>
    <property type="match status" value="1"/>
</dbReference>
<dbReference type="EMBL" id="MSZS01000007">
    <property type="protein sequence ID" value="PKX90893.1"/>
    <property type="molecule type" value="Genomic_DNA"/>
</dbReference>
<dbReference type="Gene3D" id="1.10.132.20">
    <property type="entry name" value="Ribosome-recycling factor"/>
    <property type="match status" value="1"/>
</dbReference>
<reference evidence="12" key="1">
    <citation type="journal article" date="2018" name="Proc. Natl. Acad. Sci. U.S.A.">
        <title>Linking secondary metabolites to gene clusters through genome sequencing of six diverse Aspergillus species.</title>
        <authorList>
            <person name="Kaerboelling I."/>
            <person name="Vesth T.C."/>
            <person name="Frisvad J.C."/>
            <person name="Nybo J.L."/>
            <person name="Theobald S."/>
            <person name="Kuo A."/>
            <person name="Bowyer P."/>
            <person name="Matsuda Y."/>
            <person name="Mondo S."/>
            <person name="Lyhne E.K."/>
            <person name="Kogle M.E."/>
            <person name="Clum A."/>
            <person name="Lipzen A."/>
            <person name="Salamov A."/>
            <person name="Ngan C.Y."/>
            <person name="Daum C."/>
            <person name="Chiniquy J."/>
            <person name="Barry K."/>
            <person name="LaButti K."/>
            <person name="Haridas S."/>
            <person name="Simmons B.A."/>
            <person name="Magnuson J.K."/>
            <person name="Mortensen U.H."/>
            <person name="Larsen T.O."/>
            <person name="Grigoriev I.V."/>
            <person name="Baker S.E."/>
            <person name="Andersen M.R."/>
        </authorList>
    </citation>
    <scope>NUCLEOTIDE SEQUENCE [LARGE SCALE GENOMIC DNA]</scope>
    <source>
        <strain evidence="12">IBT 16806</strain>
    </source>
</reference>
<dbReference type="Gene3D" id="3.30.420.40">
    <property type="match status" value="2"/>
</dbReference>
<dbReference type="GO" id="GO:0005737">
    <property type="term" value="C:cytoplasm"/>
    <property type="evidence" value="ECO:0007669"/>
    <property type="project" value="UniProtKB-SubCell"/>
</dbReference>
<feature type="region of interest" description="Disordered" evidence="9">
    <location>
        <begin position="827"/>
        <end position="865"/>
    </location>
</feature>
<dbReference type="OMA" id="NIPPMQA"/>
<dbReference type="PANTHER" id="PTHR19375">
    <property type="entry name" value="HEAT SHOCK PROTEIN 70KDA"/>
    <property type="match status" value="1"/>
</dbReference>
<dbReference type="AlphaFoldDB" id="A0A2I1BZW4"/>
<keyword evidence="3" id="KW-0963">Cytoplasm</keyword>
<dbReference type="STRING" id="1392255.A0A2I1BZW4"/>
<dbReference type="InterPro" id="IPR036191">
    <property type="entry name" value="RRF_sf"/>
</dbReference>
<dbReference type="InterPro" id="IPR029047">
    <property type="entry name" value="HSP70_peptide-bd_sf"/>
</dbReference>
<dbReference type="GeneID" id="36537537"/>
<dbReference type="Pfam" id="PF01765">
    <property type="entry name" value="RRF"/>
    <property type="match status" value="1"/>
</dbReference>
<comment type="caution">
    <text evidence="11">The sequence shown here is derived from an EMBL/GenBank/DDBJ whole genome shotgun (WGS) entry which is preliminary data.</text>
</comment>
<accession>A0A2I1BZW4</accession>
<evidence type="ECO:0000313" key="12">
    <source>
        <dbReference type="Proteomes" id="UP000234474"/>
    </source>
</evidence>
<evidence type="ECO:0000313" key="11">
    <source>
        <dbReference type="EMBL" id="PKX90893.1"/>
    </source>
</evidence>
<dbReference type="PROSITE" id="PS00297">
    <property type="entry name" value="HSP70_1"/>
    <property type="match status" value="1"/>
</dbReference>
<dbReference type="FunFam" id="1.20.1270.10:FF:000014">
    <property type="entry name" value="Heat shock protein 70"/>
    <property type="match status" value="1"/>
</dbReference>
<evidence type="ECO:0000256" key="2">
    <source>
        <dbReference type="ARBA" id="ARBA00012554"/>
    </source>
</evidence>
<dbReference type="Gene3D" id="3.30.1360.40">
    <property type="match status" value="1"/>
</dbReference>
<dbReference type="OrthoDB" id="2401965at2759"/>
<sequence length="883" mass="96797">MSDEVYEGAIGIDLGTTYSCVANYEGTNVEIIANEQGSYTTPSFVSFTEKERLIGEAAKNQAAMNPTNTIFDIKRLIGRRYEDPIVKKDIESWPFKVVDQGGNPVVEVEYLGETKTFSPQEISSMVLMKMKEVAETKLGKKVEKAVITVPAYFNDNQRQATKDAGAIAGLNVLRIINEPTAAAIAYGLGSGKSEKERNVLIYDLGGGTFDVSLLNIQGGVFTVKATAGDTHLGGQDFDTNLLEHFKMEFKKKTGKDLSGDARALRRLRTACERAKRTLSNATQTAVEIDSLFDGEDFNSSITRARFEDLNAKSFSGTLEPVQQVLKDSGLEKSQVDEIVLVGGSTRIPRIQKLLSDFFDGKKLEKSINPDEAVAYGAAVQAGILSGKATSAETQDLLLLDVVPLSLGVAMEGNIFAPVVPRGQTVPTIKKRTFTTVVDNQTTVQFPVYQGERTNCADNTSLGEFTLAPIPPMKAGEAALEVVFEVDVNGILKVTATEKSSGRTANITISNAVGKLSTTEIEQMIDEAAKFKSSDEAFTKKFESRQQLESYISRVEEIISDPTMSLKLKRGNKEKIESALSDAMAQLEIEDSAPEDFKKKELALKRLITKAMATRKMQRIQRLSILSDIPRSFHSANFSPIVLDAGQPWRLLTPSKRFNLTTRSFSNSPSLCKKKDKPRKLTGANAELSISSEDPYDLSSLENGIVAAVARLKDELSKLRMGGRFNTESLEDLRVSLSKGGKETVRLGELAQVVPKGGRMVTILASEEEHMKPITSAILSSGLSLTPQPDPHNILQLNISIPPPTKELREQTVVAARAAMEKAAGAVRESRSVSHKRLQDMQKKKLARPDDVRKAQDQMERLTEKGQKEVKDLFDAAKRALERV</sequence>
<dbReference type="PROSITE" id="PS00329">
    <property type="entry name" value="HSP70_2"/>
    <property type="match status" value="1"/>
</dbReference>
<evidence type="ECO:0000256" key="9">
    <source>
        <dbReference type="SAM" id="MobiDB-lite"/>
    </source>
</evidence>
<keyword evidence="4" id="KW-0547">Nucleotide-binding</keyword>
<evidence type="ECO:0000256" key="7">
    <source>
        <dbReference type="ARBA" id="ARBA00023186"/>
    </source>
</evidence>
<dbReference type="NCBIfam" id="NF001413">
    <property type="entry name" value="PRK00290.1"/>
    <property type="match status" value="1"/>
</dbReference>
<dbReference type="InterPro" id="IPR018181">
    <property type="entry name" value="Heat_shock_70_CS"/>
</dbReference>
<evidence type="ECO:0000256" key="5">
    <source>
        <dbReference type="ARBA" id="ARBA00022801"/>
    </source>
</evidence>
<dbReference type="SUPFAM" id="SSF100934">
    <property type="entry name" value="Heat shock protein 70kD (HSP70), C-terminal subdomain"/>
    <property type="match status" value="1"/>
</dbReference>
<dbReference type="FunFam" id="3.30.420.40:FF:000026">
    <property type="entry name" value="Heat shock protein 70"/>
    <property type="match status" value="1"/>
</dbReference>
<name>A0A2I1BZW4_ASPN1</name>
<comment type="subcellular location">
    <subcellularLocation>
        <location evidence="1">Cytoplasm</location>
    </subcellularLocation>
</comment>
<dbReference type="FunFam" id="2.60.34.10:FF:000004">
    <property type="entry name" value="Heat shock protein SSB1"/>
    <property type="match status" value="1"/>
</dbReference>
<evidence type="ECO:0000259" key="10">
    <source>
        <dbReference type="Pfam" id="PF01765"/>
    </source>
</evidence>
<organism evidence="11 12">
    <name type="scientific">Aspergillus novofumigatus (strain IBT 16806)</name>
    <dbReference type="NCBI Taxonomy" id="1392255"/>
    <lineage>
        <taxon>Eukaryota</taxon>
        <taxon>Fungi</taxon>
        <taxon>Dikarya</taxon>
        <taxon>Ascomycota</taxon>
        <taxon>Pezizomycotina</taxon>
        <taxon>Eurotiomycetes</taxon>
        <taxon>Eurotiomycetidae</taxon>
        <taxon>Eurotiales</taxon>
        <taxon>Aspergillaceae</taxon>
        <taxon>Aspergillus</taxon>
        <taxon>Aspergillus subgen. Fumigati</taxon>
    </lineage>
</organism>
<evidence type="ECO:0000256" key="3">
    <source>
        <dbReference type="ARBA" id="ARBA00022490"/>
    </source>
</evidence>
<dbReference type="Gene3D" id="2.60.34.10">
    <property type="entry name" value="Substrate Binding Domain Of DNAk, Chain A, domain 1"/>
    <property type="match status" value="1"/>
</dbReference>
<keyword evidence="12" id="KW-1185">Reference proteome</keyword>
<dbReference type="InterPro" id="IPR029048">
    <property type="entry name" value="HSP70_C_sf"/>
</dbReference>
<dbReference type="FunFam" id="3.30.30.30:FF:000005">
    <property type="entry name" value="Heat shock protein ssb1"/>
    <property type="match status" value="1"/>
</dbReference>
<keyword evidence="7" id="KW-0143">Chaperone</keyword>